<dbReference type="CDD" id="cd13590">
    <property type="entry name" value="PBP2_PotD_PotF_like"/>
    <property type="match status" value="1"/>
</dbReference>
<dbReference type="EMBL" id="BMMD01000002">
    <property type="protein sequence ID" value="GGJ70176.1"/>
    <property type="molecule type" value="Genomic_DNA"/>
</dbReference>
<dbReference type="PANTHER" id="PTHR30222">
    <property type="entry name" value="SPERMIDINE/PUTRESCINE-BINDING PERIPLASMIC PROTEIN"/>
    <property type="match status" value="1"/>
</dbReference>
<dbReference type="SUPFAM" id="SSF53850">
    <property type="entry name" value="Periplasmic binding protein-like II"/>
    <property type="match status" value="1"/>
</dbReference>
<reference evidence="6" key="2">
    <citation type="submission" date="2020-09" db="EMBL/GenBank/DDBJ databases">
        <authorList>
            <person name="Sun Q."/>
            <person name="Zhou Y."/>
        </authorList>
    </citation>
    <scope>NUCLEOTIDE SEQUENCE</scope>
    <source>
        <strain evidence="6">CGMCC 1.8984</strain>
    </source>
</reference>
<proteinExistence type="predicted"/>
<keyword evidence="2" id="KW-0813">Transport</keyword>
<sequence length="404" mass="44123">MTARPFPQDPMIRRLIAQARQAQLNRRTLLAGAGAGASALALAACSTGGGQSRPTPAADNSANDKTLNWANWAAYIDEDDDGNYPTLVAFEEETGIKVNYEVAVDDNNTYYGKVKDQLALGQDIGADTVCLTDWMVARWIRFGYTQALDHGNIPNLANLTSSLQDVDFDPGREMSVPWQGGFAGICWNKEAVPGGLTSVSDLWNPELKGRVGVLSEMRDTMGLLMLENGVDISGEWGDDEYNESLELLRKQVEDGQIRNIKGNSYLEDLKSEDTLAAICWSGDITVINAEAGDKWEFVIPSAGGTLWNDNFLVPIGSPRKTNAETLINYYYEPEVAAEVAAWVNFITPVVGAQEAAMAIDPELSENQLIFPNEETLSNAYVFRALSGAEEQKYQADFQSILLGA</sequence>
<evidence type="ECO:0000256" key="1">
    <source>
        <dbReference type="ARBA" id="ARBA00004418"/>
    </source>
</evidence>
<evidence type="ECO:0000256" key="2">
    <source>
        <dbReference type="ARBA" id="ARBA00022448"/>
    </source>
</evidence>
<feature type="signal peptide" evidence="5">
    <location>
        <begin position="1"/>
        <end position="43"/>
    </location>
</feature>
<dbReference type="InterPro" id="IPR006311">
    <property type="entry name" value="TAT_signal"/>
</dbReference>
<dbReference type="RefSeq" id="WP_373285493.1">
    <property type="nucleotide sequence ID" value="NZ_BAABFW010000003.1"/>
</dbReference>
<dbReference type="Proteomes" id="UP000636956">
    <property type="component" value="Unassembled WGS sequence"/>
</dbReference>
<evidence type="ECO:0000313" key="6">
    <source>
        <dbReference type="EMBL" id="GGJ70176.1"/>
    </source>
</evidence>
<dbReference type="PRINTS" id="PR00909">
    <property type="entry name" value="SPERMDNBNDNG"/>
</dbReference>
<dbReference type="GO" id="GO:0015846">
    <property type="term" value="P:polyamine transport"/>
    <property type="evidence" value="ECO:0007669"/>
    <property type="project" value="InterPro"/>
</dbReference>
<dbReference type="InterPro" id="IPR001188">
    <property type="entry name" value="Sperm_putr-bd"/>
</dbReference>
<comment type="subcellular location">
    <subcellularLocation>
        <location evidence="1">Periplasm</location>
    </subcellularLocation>
</comment>
<organism evidence="6 7">
    <name type="scientific">Agromyces bauzanensis</name>
    <dbReference type="NCBI Taxonomy" id="1308924"/>
    <lineage>
        <taxon>Bacteria</taxon>
        <taxon>Bacillati</taxon>
        <taxon>Actinomycetota</taxon>
        <taxon>Actinomycetes</taxon>
        <taxon>Micrococcales</taxon>
        <taxon>Microbacteriaceae</taxon>
        <taxon>Agromyces</taxon>
    </lineage>
</organism>
<reference evidence="6" key="1">
    <citation type="journal article" date="2014" name="Int. J. Syst. Evol. Microbiol.">
        <title>Complete genome sequence of Corynebacterium casei LMG S-19264T (=DSM 44701T), isolated from a smear-ripened cheese.</title>
        <authorList>
            <consortium name="US DOE Joint Genome Institute (JGI-PGF)"/>
            <person name="Walter F."/>
            <person name="Albersmeier A."/>
            <person name="Kalinowski J."/>
            <person name="Ruckert C."/>
        </authorList>
    </citation>
    <scope>NUCLEOTIDE SEQUENCE</scope>
    <source>
        <strain evidence="6">CGMCC 1.8984</strain>
    </source>
</reference>
<dbReference type="AlphaFoldDB" id="A0A917UN50"/>
<accession>A0A917UN50</accession>
<dbReference type="GO" id="GO:0042597">
    <property type="term" value="C:periplasmic space"/>
    <property type="evidence" value="ECO:0007669"/>
    <property type="project" value="UniProtKB-SubCell"/>
</dbReference>
<keyword evidence="3 5" id="KW-0732">Signal</keyword>
<name>A0A917UN50_9MICO</name>
<evidence type="ECO:0000256" key="4">
    <source>
        <dbReference type="ARBA" id="ARBA00022764"/>
    </source>
</evidence>
<keyword evidence="4" id="KW-0574">Periplasm</keyword>
<feature type="chain" id="PRO_5038604140" evidence="5">
    <location>
        <begin position="44"/>
        <end position="404"/>
    </location>
</feature>
<protein>
    <submittedName>
        <fullName evidence="6">ABC transporter substrate-binding protein</fullName>
    </submittedName>
</protein>
<evidence type="ECO:0000256" key="3">
    <source>
        <dbReference type="ARBA" id="ARBA00022729"/>
    </source>
</evidence>
<evidence type="ECO:0000313" key="7">
    <source>
        <dbReference type="Proteomes" id="UP000636956"/>
    </source>
</evidence>
<comment type="caution">
    <text evidence="6">The sequence shown here is derived from an EMBL/GenBank/DDBJ whole genome shotgun (WGS) entry which is preliminary data.</text>
</comment>
<dbReference type="Pfam" id="PF13416">
    <property type="entry name" value="SBP_bac_8"/>
    <property type="match status" value="1"/>
</dbReference>
<dbReference type="PROSITE" id="PS51318">
    <property type="entry name" value="TAT"/>
    <property type="match status" value="1"/>
</dbReference>
<dbReference type="InterPro" id="IPR006059">
    <property type="entry name" value="SBP"/>
</dbReference>
<keyword evidence="7" id="KW-1185">Reference proteome</keyword>
<dbReference type="GO" id="GO:0019808">
    <property type="term" value="F:polyamine binding"/>
    <property type="evidence" value="ECO:0007669"/>
    <property type="project" value="InterPro"/>
</dbReference>
<evidence type="ECO:0000256" key="5">
    <source>
        <dbReference type="SAM" id="SignalP"/>
    </source>
</evidence>
<dbReference type="Gene3D" id="3.40.190.10">
    <property type="entry name" value="Periplasmic binding protein-like II"/>
    <property type="match status" value="2"/>
</dbReference>
<dbReference type="PANTHER" id="PTHR30222:SF17">
    <property type="entry name" value="SPERMIDINE_PUTRESCINE-BINDING PERIPLASMIC PROTEIN"/>
    <property type="match status" value="1"/>
</dbReference>
<gene>
    <name evidence="6" type="ORF">GCM10011372_05060</name>
</gene>